<dbReference type="GO" id="GO:0005524">
    <property type="term" value="F:ATP binding"/>
    <property type="evidence" value="ECO:0007669"/>
    <property type="project" value="UniProtKB-KW"/>
</dbReference>
<dbReference type="EMBL" id="UOGJ01000072">
    <property type="protein sequence ID" value="VAX35741.1"/>
    <property type="molecule type" value="Genomic_DNA"/>
</dbReference>
<dbReference type="PANTHER" id="PTHR42798">
    <property type="entry name" value="LIPOPROTEIN-RELEASING SYSTEM ATP-BINDING PROTEIN LOLD"/>
    <property type="match status" value="1"/>
</dbReference>
<dbReference type="InterPro" id="IPR027417">
    <property type="entry name" value="P-loop_NTPase"/>
</dbReference>
<dbReference type="GO" id="GO:0022857">
    <property type="term" value="F:transmembrane transporter activity"/>
    <property type="evidence" value="ECO:0007669"/>
    <property type="project" value="UniProtKB-ARBA"/>
</dbReference>
<keyword evidence="4 6" id="KW-0067">ATP-binding</keyword>
<dbReference type="Gene3D" id="3.40.50.300">
    <property type="entry name" value="P-loop containing nucleotide triphosphate hydrolases"/>
    <property type="match status" value="1"/>
</dbReference>
<comment type="similarity">
    <text evidence="1">Belongs to the ABC transporter superfamily.</text>
</comment>
<dbReference type="PROSITE" id="PS50893">
    <property type="entry name" value="ABC_TRANSPORTER_2"/>
    <property type="match status" value="1"/>
</dbReference>
<evidence type="ECO:0000256" key="4">
    <source>
        <dbReference type="ARBA" id="ARBA00022840"/>
    </source>
</evidence>
<keyword evidence="2" id="KW-0813">Transport</keyword>
<feature type="domain" description="ABC transporter" evidence="5">
    <location>
        <begin position="5"/>
        <end position="231"/>
    </location>
</feature>
<dbReference type="SUPFAM" id="SSF52540">
    <property type="entry name" value="P-loop containing nucleoside triphosphate hydrolases"/>
    <property type="match status" value="1"/>
</dbReference>
<dbReference type="GO" id="GO:0016887">
    <property type="term" value="F:ATP hydrolysis activity"/>
    <property type="evidence" value="ECO:0007669"/>
    <property type="project" value="InterPro"/>
</dbReference>
<accession>A0A3B1DA75</accession>
<organism evidence="6">
    <name type="scientific">hydrothermal vent metagenome</name>
    <dbReference type="NCBI Taxonomy" id="652676"/>
    <lineage>
        <taxon>unclassified sequences</taxon>
        <taxon>metagenomes</taxon>
        <taxon>ecological metagenomes</taxon>
    </lineage>
</organism>
<dbReference type="PROSITE" id="PS00211">
    <property type="entry name" value="ABC_TRANSPORTER_1"/>
    <property type="match status" value="1"/>
</dbReference>
<dbReference type="Pfam" id="PF00005">
    <property type="entry name" value="ABC_tran"/>
    <property type="match status" value="1"/>
</dbReference>
<dbReference type="PANTHER" id="PTHR42798:SF2">
    <property type="entry name" value="ABC TRANSPORTER ATP-BINDING PROTEIN MG467-RELATED"/>
    <property type="match status" value="1"/>
</dbReference>
<evidence type="ECO:0000313" key="6">
    <source>
        <dbReference type="EMBL" id="VAX35741.1"/>
    </source>
</evidence>
<protein>
    <submittedName>
        <fullName evidence="6">ABC transporter, ATP-binding protein</fullName>
    </submittedName>
</protein>
<dbReference type="InterPro" id="IPR003593">
    <property type="entry name" value="AAA+_ATPase"/>
</dbReference>
<dbReference type="InterPro" id="IPR017911">
    <property type="entry name" value="MacB-like_ATP-bd"/>
</dbReference>
<dbReference type="GO" id="GO:0098796">
    <property type="term" value="C:membrane protein complex"/>
    <property type="evidence" value="ECO:0007669"/>
    <property type="project" value="UniProtKB-ARBA"/>
</dbReference>
<evidence type="ECO:0000256" key="2">
    <source>
        <dbReference type="ARBA" id="ARBA00022448"/>
    </source>
</evidence>
<dbReference type="CDD" id="cd03255">
    <property type="entry name" value="ABC_MJ0796_LolCDE_FtsE"/>
    <property type="match status" value="1"/>
</dbReference>
<sequence length="231" mass="25599">MSNFIQFKSISKWFESDSRKFCALENISFDIDQGEFIAIVGKSGSGKSTLLNMLTGIDHPTSGDVIIDKSTLSTLDETSLSKYRGENIGIVFQFFQLIPTLSVIENLIIAMDFVCKIEKTKREDRAKSLLKKVGILDHADKLPQALSGGEQQRAAIARALANNPSILVADEPTGNLDSKTTEIIQKLFREFSHEGKTVIIITHESVSLSNYDRIITLKDGFILSDIKKGDQ</sequence>
<evidence type="ECO:0000256" key="3">
    <source>
        <dbReference type="ARBA" id="ARBA00022741"/>
    </source>
</evidence>
<name>A0A3B1DA75_9ZZZZ</name>
<evidence type="ECO:0000259" key="5">
    <source>
        <dbReference type="PROSITE" id="PS50893"/>
    </source>
</evidence>
<evidence type="ECO:0000256" key="1">
    <source>
        <dbReference type="ARBA" id="ARBA00005417"/>
    </source>
</evidence>
<keyword evidence="3" id="KW-0547">Nucleotide-binding</keyword>
<gene>
    <name evidence="6" type="ORF">MNBD_UNCLBAC01-201</name>
</gene>
<dbReference type="SMART" id="SM00382">
    <property type="entry name" value="AAA"/>
    <property type="match status" value="1"/>
</dbReference>
<dbReference type="FunFam" id="3.40.50.300:FF:000032">
    <property type="entry name" value="Export ABC transporter ATP-binding protein"/>
    <property type="match status" value="1"/>
</dbReference>
<dbReference type="InterPro" id="IPR017871">
    <property type="entry name" value="ABC_transporter-like_CS"/>
</dbReference>
<proteinExistence type="inferred from homology"/>
<dbReference type="AlphaFoldDB" id="A0A3B1DA75"/>
<dbReference type="InterPro" id="IPR003439">
    <property type="entry name" value="ABC_transporter-like_ATP-bd"/>
</dbReference>
<reference evidence="6" key="1">
    <citation type="submission" date="2018-06" db="EMBL/GenBank/DDBJ databases">
        <authorList>
            <person name="Zhirakovskaya E."/>
        </authorList>
    </citation>
    <scope>NUCLEOTIDE SEQUENCE</scope>
</reference>